<keyword evidence="3" id="KW-1185">Reference proteome</keyword>
<evidence type="ECO:0000313" key="2">
    <source>
        <dbReference type="EMBL" id="KAG2392986.1"/>
    </source>
</evidence>
<comment type="caution">
    <text evidence="2">The sequence shown here is derived from an EMBL/GenBank/DDBJ whole genome shotgun (WGS) entry which is preliminary data.</text>
</comment>
<accession>A0AA88H325</accession>
<dbReference type="GeneID" id="68102017"/>
<evidence type="ECO:0000313" key="3">
    <source>
        <dbReference type="Proteomes" id="UP000816034"/>
    </source>
</evidence>
<proteinExistence type="predicted"/>
<keyword evidence="1" id="KW-0175">Coiled coil</keyword>
<dbReference type="Proteomes" id="UP000816034">
    <property type="component" value="Unassembled WGS sequence"/>
</dbReference>
<evidence type="ECO:0008006" key="4">
    <source>
        <dbReference type="Google" id="ProtNLM"/>
    </source>
</evidence>
<gene>
    <name evidence="2" type="ORF">C9374_009563</name>
</gene>
<protein>
    <recommendedName>
        <fullName evidence="4">F-box domain-containing protein</fullName>
    </recommendedName>
</protein>
<reference evidence="2 3" key="1">
    <citation type="journal article" date="2018" name="BMC Genomics">
        <title>The genome of Naegleria lovaniensis, the basis for a comparative approach to unravel pathogenicity factors of the human pathogenic amoeba N. fowleri.</title>
        <authorList>
            <person name="Liechti N."/>
            <person name="Schurch N."/>
            <person name="Bruggmann R."/>
            <person name="Wittwer M."/>
        </authorList>
    </citation>
    <scope>NUCLEOTIDE SEQUENCE [LARGE SCALE GENOMIC DNA]</scope>
    <source>
        <strain evidence="2 3">ATCC 30569</strain>
    </source>
</reference>
<evidence type="ECO:0000256" key="1">
    <source>
        <dbReference type="SAM" id="Coils"/>
    </source>
</evidence>
<dbReference type="RefSeq" id="XP_044554880.1">
    <property type="nucleotide sequence ID" value="XM_044699764.1"/>
</dbReference>
<dbReference type="EMBL" id="PYSW02000003">
    <property type="protein sequence ID" value="KAG2392986.1"/>
    <property type="molecule type" value="Genomic_DNA"/>
</dbReference>
<dbReference type="AlphaFoldDB" id="A0AA88H325"/>
<name>A0AA88H325_NAELO</name>
<sequence length="153" mass="17876">MSSHNINDQTSVSCLKNFYNTVPNEILIETLTYLPLAEMGSVLSISQTINKQITTTPRYIKSIFVGYCASVNVPRSTTDTHLKTIEKMTFKDAHDFMIAYLKEMVAFQKELKAKRQFEEMAKIRLEEERKSRNEKERLEREAMMLARRMLDNK</sequence>
<dbReference type="CDD" id="cd22249">
    <property type="entry name" value="UDM1_RNF168_RNF169-like"/>
    <property type="match status" value="1"/>
</dbReference>
<feature type="coiled-coil region" evidence="1">
    <location>
        <begin position="108"/>
        <end position="148"/>
    </location>
</feature>
<organism evidence="2 3">
    <name type="scientific">Naegleria lovaniensis</name>
    <name type="common">Amoeba</name>
    <dbReference type="NCBI Taxonomy" id="51637"/>
    <lineage>
        <taxon>Eukaryota</taxon>
        <taxon>Discoba</taxon>
        <taxon>Heterolobosea</taxon>
        <taxon>Tetramitia</taxon>
        <taxon>Eutetramitia</taxon>
        <taxon>Vahlkampfiidae</taxon>
        <taxon>Naegleria</taxon>
    </lineage>
</organism>